<reference evidence="1 2" key="1">
    <citation type="submission" date="2009-10" db="EMBL/GenBank/DDBJ databases">
        <authorList>
            <person name="Weinstock G."/>
            <person name="Sodergren E."/>
            <person name="Clifton S."/>
            <person name="Fulton L."/>
            <person name="Fulton B."/>
            <person name="Courtney L."/>
            <person name="Fronick C."/>
            <person name="Harrison M."/>
            <person name="Strong C."/>
            <person name="Farmer C."/>
            <person name="Delahaunty K."/>
            <person name="Markovic C."/>
            <person name="Hall O."/>
            <person name="Minx P."/>
            <person name="Tomlinson C."/>
            <person name="Mitreva M."/>
            <person name="Nelson J."/>
            <person name="Hou S."/>
            <person name="Wollam A."/>
            <person name="Pepin K.H."/>
            <person name="Johnson M."/>
            <person name="Bhonagiri V."/>
            <person name="Nash W.E."/>
            <person name="Warren W."/>
            <person name="Chinwalla A."/>
            <person name="Mardis E.R."/>
            <person name="Wilson R.K."/>
        </authorList>
    </citation>
    <scope>NUCLEOTIDE SEQUENCE [LARGE SCALE GENOMIC DNA]</scope>
    <source>
        <strain evidence="1 2">ATCC 14685</strain>
    </source>
</reference>
<evidence type="ECO:0000313" key="2">
    <source>
        <dbReference type="Proteomes" id="UP000003294"/>
    </source>
</evidence>
<accession>D0W043</accession>
<dbReference type="Proteomes" id="UP000003294">
    <property type="component" value="Unassembled WGS sequence"/>
</dbReference>
<evidence type="ECO:0008006" key="3">
    <source>
        <dbReference type="Google" id="ProtNLM"/>
    </source>
</evidence>
<name>D0W043_NEICI</name>
<dbReference type="AlphaFoldDB" id="D0W043"/>
<gene>
    <name evidence="1" type="ORF">NEICINOT_03006</name>
</gene>
<dbReference type="STRING" id="546262.NEICINOT_03006"/>
<protein>
    <recommendedName>
        <fullName evidence="3">Lipoprotein</fullName>
    </recommendedName>
</protein>
<organism evidence="1 2">
    <name type="scientific">Neisseria cinerea ATCC 14685</name>
    <dbReference type="NCBI Taxonomy" id="546262"/>
    <lineage>
        <taxon>Bacteria</taxon>
        <taxon>Pseudomonadati</taxon>
        <taxon>Pseudomonadota</taxon>
        <taxon>Betaproteobacteria</taxon>
        <taxon>Neisseriales</taxon>
        <taxon>Neisseriaceae</taxon>
        <taxon>Neisseria</taxon>
    </lineage>
</organism>
<dbReference type="PROSITE" id="PS51257">
    <property type="entry name" value="PROKAR_LIPOPROTEIN"/>
    <property type="match status" value="1"/>
</dbReference>
<sequence length="66" mass="7268">MSCRFVLPFAETGECRLKRTGVFLSALSLACVNPAVDMFDSILRNKGKSYMIKKCADCLSGIFAEI</sequence>
<comment type="caution">
    <text evidence="1">The sequence shown here is derived from an EMBL/GenBank/DDBJ whole genome shotgun (WGS) entry which is preliminary data.</text>
</comment>
<evidence type="ECO:0000313" key="1">
    <source>
        <dbReference type="EMBL" id="EEZ72576.1"/>
    </source>
</evidence>
<proteinExistence type="predicted"/>
<dbReference type="EMBL" id="ACDY02000001">
    <property type="protein sequence ID" value="EEZ72576.1"/>
    <property type="molecule type" value="Genomic_DNA"/>
</dbReference>